<evidence type="ECO:0000256" key="3">
    <source>
        <dbReference type="ARBA" id="ARBA00005473"/>
    </source>
</evidence>
<keyword evidence="14" id="KW-1160">Virus entry into host cell</keyword>
<evidence type="ECO:0000256" key="5">
    <source>
        <dbReference type="ARBA" id="ARBA00022692"/>
    </source>
</evidence>
<evidence type="ECO:0000259" key="17">
    <source>
        <dbReference type="Pfam" id="PF24833"/>
    </source>
</evidence>
<dbReference type="InterPro" id="IPR001903">
    <property type="entry name" value="Rhabdo_glycop_FD"/>
</dbReference>
<dbReference type="SMR" id="A0A1I9L1X1"/>
<keyword evidence="10" id="KW-0261">Viral envelope protein</keyword>
<dbReference type="Pfam" id="PF24833">
    <property type="entry name" value="Rhabdo_glycop_CD"/>
    <property type="match status" value="1"/>
</dbReference>
<keyword evidence="19" id="KW-1185">Reference proteome</keyword>
<accession>A0A1I9L1X1</accession>
<protein>
    <submittedName>
        <fullName evidence="18">Glycoprotein</fullName>
    </submittedName>
</protein>
<dbReference type="Gene3D" id="2.30.29.130">
    <property type="match status" value="1"/>
</dbReference>
<evidence type="ECO:0000256" key="12">
    <source>
        <dbReference type="ARBA" id="ARBA00023136"/>
    </source>
</evidence>
<evidence type="ECO:0000259" key="16">
    <source>
        <dbReference type="Pfam" id="PF00974"/>
    </source>
</evidence>
<name>A0A1I9L1X1_PIRYV</name>
<dbReference type="Gene3D" id="2.30.30.640">
    <property type="match status" value="1"/>
</dbReference>
<keyword evidence="11 15" id="KW-1133">Transmembrane helix</keyword>
<dbReference type="Pfam" id="PF00974">
    <property type="entry name" value="Rhabdo_glycop_FD"/>
    <property type="match status" value="1"/>
</dbReference>
<keyword evidence="5 15" id="KW-0812">Transmembrane</keyword>
<evidence type="ECO:0000256" key="11">
    <source>
        <dbReference type="ARBA" id="ARBA00022989"/>
    </source>
</evidence>
<evidence type="ECO:0000256" key="15">
    <source>
        <dbReference type="SAM" id="Phobius"/>
    </source>
</evidence>
<evidence type="ECO:0000256" key="4">
    <source>
        <dbReference type="ARBA" id="ARBA00022581"/>
    </source>
</evidence>
<keyword evidence="12 15" id="KW-0472">Membrane</keyword>
<dbReference type="RefSeq" id="YP_009505535.1">
    <property type="nucleotide sequence ID" value="NC_038286.1"/>
</dbReference>
<evidence type="ECO:0000256" key="7">
    <source>
        <dbReference type="ARBA" id="ARBA00022804"/>
    </source>
</evidence>
<keyword evidence="6" id="KW-0732">Signal</keyword>
<proteinExistence type="inferred from homology"/>
<keyword evidence="13" id="KW-0325">Glycoprotein</keyword>
<comment type="subcellular location">
    <subcellularLocation>
        <location evidence="1">Host membrane</location>
        <topology evidence="1">Single-pass type I membrane protein</topology>
    </subcellularLocation>
    <subcellularLocation>
        <location evidence="2">Virion membrane</location>
        <topology evidence="2">Single-pass type I membrane protein</topology>
    </subcellularLocation>
</comment>
<evidence type="ECO:0000256" key="9">
    <source>
        <dbReference type="ARBA" id="ARBA00022870"/>
    </source>
</evidence>
<dbReference type="GO" id="GO:0019062">
    <property type="term" value="P:virion attachment to host cell"/>
    <property type="evidence" value="ECO:0007669"/>
    <property type="project" value="UniProtKB-KW"/>
</dbReference>
<feature type="domain" description="Spike glycoprotein G central" evidence="17">
    <location>
        <begin position="272"/>
        <end position="393"/>
    </location>
</feature>
<organismHost>
    <name type="scientific">Gracilinanus microtarsus</name>
    <name type="common">Brazilian gracile mouse opossum</name>
    <dbReference type="NCBI Taxonomy" id="126289"/>
</organismHost>
<evidence type="ECO:0000313" key="19">
    <source>
        <dbReference type="Proteomes" id="UP000232714"/>
    </source>
</evidence>
<dbReference type="EMBL" id="KU178986">
    <property type="protein sequence ID" value="AMR98950.1"/>
    <property type="molecule type" value="Viral_cRNA"/>
</dbReference>
<organism evidence="18 19">
    <name type="scientific">Piry virus</name>
    <name type="common">PIRYV</name>
    <dbReference type="NCBI Taxonomy" id="11274"/>
    <lineage>
        <taxon>Viruses</taxon>
        <taxon>Riboviria</taxon>
        <taxon>Orthornavirae</taxon>
        <taxon>Negarnaviricota</taxon>
        <taxon>Haploviricotina</taxon>
        <taxon>Monjiviricetes</taxon>
        <taxon>Mononegavirales</taxon>
        <taxon>Rhabdoviridae</taxon>
        <taxon>Alpharhabdovirinae</taxon>
        <taxon>Vesiculovirus</taxon>
        <taxon>Vesiculovirus piry</taxon>
    </lineage>
</organism>
<dbReference type="GO" id="GO:0033644">
    <property type="term" value="C:host cell membrane"/>
    <property type="evidence" value="ECO:0007669"/>
    <property type="project" value="UniProtKB-SubCell"/>
</dbReference>
<sequence length="529" mass="59771">MDLFPILVVVLMTDTVLGKFQIVFPDQNELEWRPVVGDSRHCPQSSEMQFDGSRSQTILTGKAPVGITPSKSDGFICHAAKWVTTCDFRWYGPKYITHSIHHLRPTTSDCETALQRYKDGSLINLGFPPESCGYATVTDSEAMLVQVTPHHVGVDDYRGHWIDPLFPGGECSTNFCDTVHNSSVWIPKSQKTDICAQSFKNIKMTASYPSEGALVSDRFAFHSAYHPNMPGSTVCIMDFCEQKGLRFTNGEWMGLNVEQSIREKKISAIFPNCVAGTEIRATLESEGARTLTWETQRMLDYSLCQNTWDKVSRKEPLSPLDLSYLSPRAPGKGMAYTVINGTLHSAHAKYIRTWIDYGEMKEIKGGRGEYSKAPELLWSQWFDFGPFKIGPNGLLHTGKTFKFPLYLIGAGIIDEDLHELDEAAPIDHPQMPDAKSVLPEDEEIFFGDTGVSKNPIELIQGWFSNWRESVMAIVGIVLLIVVTFLAIKTVRVLNCLWRPRKKRIVRQEVDVESRLNHFEMRGFPEYVKR</sequence>
<evidence type="ECO:0000256" key="13">
    <source>
        <dbReference type="ARBA" id="ARBA00023180"/>
    </source>
</evidence>
<dbReference type="GeneID" id="37616377"/>
<evidence type="ECO:0000256" key="1">
    <source>
        <dbReference type="ARBA" id="ARBA00004313"/>
    </source>
</evidence>
<evidence type="ECO:0000256" key="8">
    <source>
        <dbReference type="ARBA" id="ARBA00022844"/>
    </source>
</evidence>
<evidence type="ECO:0000256" key="2">
    <source>
        <dbReference type="ARBA" id="ARBA00004563"/>
    </source>
</evidence>
<keyword evidence="4" id="KW-0945">Host-virus interaction</keyword>
<evidence type="ECO:0000256" key="10">
    <source>
        <dbReference type="ARBA" id="ARBA00022879"/>
    </source>
</evidence>
<evidence type="ECO:0000313" key="18">
    <source>
        <dbReference type="EMBL" id="AMR98950.1"/>
    </source>
</evidence>
<keyword evidence="8" id="KW-0946">Virion</keyword>
<evidence type="ECO:0000256" key="14">
    <source>
        <dbReference type="ARBA" id="ARBA00023296"/>
    </source>
</evidence>
<dbReference type="GO" id="GO:0019031">
    <property type="term" value="C:viral envelope"/>
    <property type="evidence" value="ECO:0007669"/>
    <property type="project" value="UniProtKB-KW"/>
</dbReference>
<keyword evidence="7" id="KW-1161">Viral attachment to host cell</keyword>
<reference evidence="18 19" key="1">
    <citation type="submission" date="2015-11" db="EMBL/GenBank/DDBJ databases">
        <title>Phylogenetic analysis and molecular characterization of Piry vesiculovirus.</title>
        <authorList>
            <person name="Souza W.M."/>
            <person name="Acrani G.O."/>
            <person name="Romeiro M.F."/>
            <person name="Reis O.Jr."/>
            <person name="Tolerado A.L."/>
            <person name="Medeiros D.B."/>
            <person name="Nunes M.R."/>
            <person name="Figueiredo L.T.M."/>
        </authorList>
    </citation>
    <scope>NUCLEOTIDE SEQUENCE [LARGE SCALE GENOMIC DNA]</scope>
    <source>
        <strain evidence="18 19">BeAn2423</strain>
    </source>
</reference>
<dbReference type="Proteomes" id="UP000232714">
    <property type="component" value="Genome"/>
</dbReference>
<dbReference type="SUPFAM" id="SSF161008">
    <property type="entry name" value="Viral glycoprotein ectodomain-like"/>
    <property type="match status" value="1"/>
</dbReference>
<comment type="similarity">
    <text evidence="3">Belongs to the vesiculovirus glycoprotein family.</text>
</comment>
<evidence type="ECO:0000256" key="6">
    <source>
        <dbReference type="ARBA" id="ARBA00022729"/>
    </source>
</evidence>
<feature type="domain" description="Spike glycoprotein fusion" evidence="16">
    <location>
        <begin position="73"/>
        <end position="171"/>
    </location>
</feature>
<dbReference type="GO" id="GO:0055036">
    <property type="term" value="C:virion membrane"/>
    <property type="evidence" value="ECO:0007669"/>
    <property type="project" value="UniProtKB-SubCell"/>
</dbReference>
<feature type="transmembrane region" description="Helical" evidence="15">
    <location>
        <begin position="470"/>
        <end position="493"/>
    </location>
</feature>
<dbReference type="GO" id="GO:0046718">
    <property type="term" value="P:symbiont entry into host cell"/>
    <property type="evidence" value="ECO:0007669"/>
    <property type="project" value="UniProtKB-KW"/>
</dbReference>
<dbReference type="OrthoDB" id="21147at10239"/>
<dbReference type="InterPro" id="IPR055447">
    <property type="entry name" value="Rhabdo_glycop_CD"/>
</dbReference>
<dbReference type="KEGG" id="vg:37616377"/>
<keyword evidence="9" id="KW-1043">Host membrane</keyword>